<dbReference type="AlphaFoldDB" id="A0A0F8YUB0"/>
<feature type="non-terminal residue" evidence="1">
    <location>
        <position position="46"/>
    </location>
</feature>
<comment type="caution">
    <text evidence="1">The sequence shown here is derived from an EMBL/GenBank/DDBJ whole genome shotgun (WGS) entry which is preliminary data.</text>
</comment>
<sequence>MSHIFTRKVDDALKQAQAEVLAACLKKLREHEAFVECRKQEHDGIR</sequence>
<reference evidence="1" key="1">
    <citation type="journal article" date="2015" name="Nature">
        <title>Complex archaea that bridge the gap between prokaryotes and eukaryotes.</title>
        <authorList>
            <person name="Spang A."/>
            <person name="Saw J.H."/>
            <person name="Jorgensen S.L."/>
            <person name="Zaremba-Niedzwiedzka K."/>
            <person name="Martijn J."/>
            <person name="Lind A.E."/>
            <person name="van Eijk R."/>
            <person name="Schleper C."/>
            <person name="Guy L."/>
            <person name="Ettema T.J."/>
        </authorList>
    </citation>
    <scope>NUCLEOTIDE SEQUENCE</scope>
</reference>
<gene>
    <name evidence="1" type="ORF">LCGC14_2777240</name>
</gene>
<name>A0A0F8YUB0_9ZZZZ</name>
<organism evidence="1">
    <name type="scientific">marine sediment metagenome</name>
    <dbReference type="NCBI Taxonomy" id="412755"/>
    <lineage>
        <taxon>unclassified sequences</taxon>
        <taxon>metagenomes</taxon>
        <taxon>ecological metagenomes</taxon>
    </lineage>
</organism>
<protein>
    <submittedName>
        <fullName evidence="1">Uncharacterized protein</fullName>
    </submittedName>
</protein>
<dbReference type="EMBL" id="LAZR01051490">
    <property type="protein sequence ID" value="KKK85048.1"/>
    <property type="molecule type" value="Genomic_DNA"/>
</dbReference>
<proteinExistence type="predicted"/>
<accession>A0A0F8YUB0</accession>
<evidence type="ECO:0000313" key="1">
    <source>
        <dbReference type="EMBL" id="KKK85048.1"/>
    </source>
</evidence>